<evidence type="ECO:0000313" key="1">
    <source>
        <dbReference type="EMBL" id="MBC5768548.1"/>
    </source>
</evidence>
<dbReference type="EMBL" id="JACORU010000018">
    <property type="protein sequence ID" value="MBC5768548.1"/>
    <property type="molecule type" value="Genomic_DNA"/>
</dbReference>
<dbReference type="Proteomes" id="UP000596827">
    <property type="component" value="Unassembled WGS sequence"/>
</dbReference>
<evidence type="ECO:0000313" key="2">
    <source>
        <dbReference type="Proteomes" id="UP000596827"/>
    </source>
</evidence>
<gene>
    <name evidence="1" type="ORF">H8R02_29070</name>
</gene>
<comment type="caution">
    <text evidence="1">The sequence shown here is derived from an EMBL/GenBank/DDBJ whole genome shotgun (WGS) entry which is preliminary data.</text>
</comment>
<dbReference type="AlphaFoldDB" id="A0A923S603"/>
<name>A0A923S603_9BURK</name>
<sequence length="158" mass="17400">MNVLAAGKEQTLLLLLPERKELFPLSSVALTRAQATRSELSRGYRDAIILARDGKVRRVERISVLGPWGESFGRRLLSRLTSAWRIDVDLSSPVNMTLEEIKALVVHCLEEGHSAENLGIEDERALAALVHDISLAQTPVELLAALKLPAPENALDVF</sequence>
<protein>
    <submittedName>
        <fullName evidence="1">Uncharacterized protein</fullName>
    </submittedName>
</protein>
<keyword evidence="2" id="KW-1185">Reference proteome</keyword>
<dbReference type="RefSeq" id="WP_187085379.1">
    <property type="nucleotide sequence ID" value="NZ_JACORU010000018.1"/>
</dbReference>
<proteinExistence type="predicted"/>
<accession>A0A923S603</accession>
<organism evidence="1 2">
    <name type="scientific">Ramlibacter albus</name>
    <dbReference type="NCBI Taxonomy" id="2079448"/>
    <lineage>
        <taxon>Bacteria</taxon>
        <taxon>Pseudomonadati</taxon>
        <taxon>Pseudomonadota</taxon>
        <taxon>Betaproteobacteria</taxon>
        <taxon>Burkholderiales</taxon>
        <taxon>Comamonadaceae</taxon>
        <taxon>Ramlibacter</taxon>
    </lineage>
</organism>
<reference evidence="1" key="1">
    <citation type="submission" date="2020-08" db="EMBL/GenBank/DDBJ databases">
        <title>Ramlibacter sp. GTP1 16S ribosomal RNA gene genome sequencing and assembly.</title>
        <authorList>
            <person name="Kang M."/>
        </authorList>
    </citation>
    <scope>NUCLEOTIDE SEQUENCE</scope>
    <source>
        <strain evidence="1">GTP1</strain>
    </source>
</reference>